<dbReference type="EMBL" id="BMDP01000001">
    <property type="protein sequence ID" value="GGI53787.1"/>
    <property type="molecule type" value="Genomic_DNA"/>
</dbReference>
<feature type="compositionally biased region" description="Basic residues" evidence="1">
    <location>
        <begin position="17"/>
        <end position="27"/>
    </location>
</feature>
<dbReference type="InterPro" id="IPR021457">
    <property type="entry name" value="DUF3108"/>
</dbReference>
<evidence type="ECO:0008006" key="4">
    <source>
        <dbReference type="Google" id="ProtNLM"/>
    </source>
</evidence>
<dbReference type="Pfam" id="PF11306">
    <property type="entry name" value="DUF3108"/>
    <property type="match status" value="1"/>
</dbReference>
<feature type="compositionally biased region" description="Pro residues" evidence="1">
    <location>
        <begin position="28"/>
        <end position="39"/>
    </location>
</feature>
<comment type="caution">
    <text evidence="2">The sequence shown here is derived from an EMBL/GenBank/DDBJ whole genome shotgun (WGS) entry which is preliminary data.</text>
</comment>
<keyword evidence="3" id="KW-1185">Reference proteome</keyword>
<sequence length="299" mass="32722">MIDAELIAPPPAPVPKPKPKPKPRPKPHPAPAKPAPPPSATASAEQPADVQTAAISQPDAQGAATGPTADIAEPVEPDYTIDLPPSAKLEYDVQKTPIEGQPTYGSGTIAWHQDGSRYTIDGDFGVLFITALHFHSEGTIESDGIAPELYSEKRFRRAETNAYFYRESNTIGFSTSSKSYPRTGTEQDRASIIWQLAGIGRGDETRYAPGAVFDVIVTGTRDAEPWQIQVIGREDIDFDGNTISAWHVVRAPRARSRDQRLDIWLAPQIQWYPVRLRYTEPNGDVLNMTLSDLNVSAVP</sequence>
<reference evidence="2" key="1">
    <citation type="journal article" date="2014" name="Int. J. Syst. Evol. Microbiol.">
        <title>Complete genome sequence of Corynebacterium casei LMG S-19264T (=DSM 44701T), isolated from a smear-ripened cheese.</title>
        <authorList>
            <consortium name="US DOE Joint Genome Institute (JGI-PGF)"/>
            <person name="Walter F."/>
            <person name="Albersmeier A."/>
            <person name="Kalinowski J."/>
            <person name="Ruckert C."/>
        </authorList>
    </citation>
    <scope>NUCLEOTIDE SEQUENCE</scope>
    <source>
        <strain evidence="2">CCM 7664</strain>
    </source>
</reference>
<dbReference type="AlphaFoldDB" id="A0A8J3AZD6"/>
<proteinExistence type="predicted"/>
<evidence type="ECO:0000313" key="3">
    <source>
        <dbReference type="Proteomes" id="UP000627205"/>
    </source>
</evidence>
<evidence type="ECO:0000256" key="1">
    <source>
        <dbReference type="SAM" id="MobiDB-lite"/>
    </source>
</evidence>
<organism evidence="2 3">
    <name type="scientific">Oxalicibacterium solurbis</name>
    <dbReference type="NCBI Taxonomy" id="69280"/>
    <lineage>
        <taxon>Bacteria</taxon>
        <taxon>Pseudomonadati</taxon>
        <taxon>Pseudomonadota</taxon>
        <taxon>Betaproteobacteria</taxon>
        <taxon>Burkholderiales</taxon>
        <taxon>Oxalobacteraceae</taxon>
        <taxon>Oxalicibacterium</taxon>
    </lineage>
</organism>
<gene>
    <name evidence="2" type="ORF">GCM10011430_09610</name>
</gene>
<protein>
    <recommendedName>
        <fullName evidence="4">DUF3108 domain-containing protein</fullName>
    </recommendedName>
</protein>
<dbReference type="Proteomes" id="UP000627205">
    <property type="component" value="Unassembled WGS sequence"/>
</dbReference>
<evidence type="ECO:0000313" key="2">
    <source>
        <dbReference type="EMBL" id="GGI53787.1"/>
    </source>
</evidence>
<name>A0A8J3AZD6_9BURK</name>
<accession>A0A8J3AZD6</accession>
<feature type="region of interest" description="Disordered" evidence="1">
    <location>
        <begin position="1"/>
        <end position="83"/>
    </location>
</feature>
<reference evidence="2" key="2">
    <citation type="submission" date="2020-09" db="EMBL/GenBank/DDBJ databases">
        <authorList>
            <person name="Sun Q."/>
            <person name="Sedlacek I."/>
        </authorList>
    </citation>
    <scope>NUCLEOTIDE SEQUENCE</scope>
    <source>
        <strain evidence="2">CCM 7664</strain>
    </source>
</reference>